<dbReference type="Gene3D" id="3.40.50.1820">
    <property type="entry name" value="alpha/beta hydrolase"/>
    <property type="match status" value="1"/>
</dbReference>
<reference evidence="2 3" key="1">
    <citation type="submission" date="2022-10" db="EMBL/GenBank/DDBJ databases">
        <title>The complete genomes of actinobacterial strains from the NBC collection.</title>
        <authorList>
            <person name="Joergensen T.S."/>
            <person name="Alvarez Arevalo M."/>
            <person name="Sterndorff E.B."/>
            <person name="Faurdal D."/>
            <person name="Vuksanovic O."/>
            <person name="Mourched A.-S."/>
            <person name="Charusanti P."/>
            <person name="Shaw S."/>
            <person name="Blin K."/>
            <person name="Weber T."/>
        </authorList>
    </citation>
    <scope>NUCLEOTIDE SEQUENCE [LARGE SCALE GENOMIC DNA]</scope>
    <source>
        <strain evidence="2 3">NBC_00017</strain>
    </source>
</reference>
<dbReference type="RefSeq" id="WP_189730042.1">
    <property type="nucleotide sequence ID" value="NZ_BMUK01000019.1"/>
</dbReference>
<sequence>MTEPSVGITVVEAASAIARRTGQGPTALVVLPGFLDDATVWTVFADLIARAGVDVVQLEPAGVGGRVNASGPFTLRRMAEDAGAVVDSLGKPCVVLGQSMGAQVAELVAAPRGDAVRGLILLTPVPLAGTRLPDPDIAPFRALGGNLEAQRAVRSQLTVAPSAQTVDLQVAAGARIPPAVVSALADAWNDGDSAGEAPSRFQGPVLIVRGAGDGFVTDDLLQRVTPRFNEPARAVIDRAGHWPHTEQPEALAETVLPFVIRSAARATSRL</sequence>
<feature type="domain" description="AB hydrolase-1" evidence="1">
    <location>
        <begin position="28"/>
        <end position="253"/>
    </location>
</feature>
<organism evidence="2 3">
    <name type="scientific">Streptomyces purpurascens</name>
    <dbReference type="NCBI Taxonomy" id="1924"/>
    <lineage>
        <taxon>Bacteria</taxon>
        <taxon>Bacillati</taxon>
        <taxon>Actinomycetota</taxon>
        <taxon>Actinomycetes</taxon>
        <taxon>Kitasatosporales</taxon>
        <taxon>Streptomycetaceae</taxon>
        <taxon>Streptomyces</taxon>
    </lineage>
</organism>
<keyword evidence="2" id="KW-0378">Hydrolase</keyword>
<evidence type="ECO:0000313" key="2">
    <source>
        <dbReference type="EMBL" id="WTW32112.1"/>
    </source>
</evidence>
<proteinExistence type="predicted"/>
<dbReference type="PANTHER" id="PTHR43194:SF2">
    <property type="entry name" value="PEROXISOMAL MEMBRANE PROTEIN LPX1"/>
    <property type="match status" value="1"/>
</dbReference>
<dbReference type="InterPro" id="IPR050228">
    <property type="entry name" value="Carboxylesterase_BioH"/>
</dbReference>
<dbReference type="InterPro" id="IPR029058">
    <property type="entry name" value="AB_hydrolase_fold"/>
</dbReference>
<accession>A0ABZ1MYA3</accession>
<keyword evidence="3" id="KW-1185">Reference proteome</keyword>
<dbReference type="Proteomes" id="UP001621512">
    <property type="component" value="Chromosome"/>
</dbReference>
<dbReference type="PANTHER" id="PTHR43194">
    <property type="entry name" value="HYDROLASE ALPHA/BETA FOLD FAMILY"/>
    <property type="match status" value="1"/>
</dbReference>
<protein>
    <submittedName>
        <fullName evidence="2">Alpha/beta hydrolase</fullName>
    </submittedName>
</protein>
<dbReference type="InterPro" id="IPR000073">
    <property type="entry name" value="AB_hydrolase_1"/>
</dbReference>
<gene>
    <name evidence="2" type="ORF">OHU35_41205</name>
</gene>
<dbReference type="Pfam" id="PF12697">
    <property type="entry name" value="Abhydrolase_6"/>
    <property type="match status" value="1"/>
</dbReference>
<name>A0ABZ1MYA3_STREF</name>
<dbReference type="GO" id="GO:0016787">
    <property type="term" value="F:hydrolase activity"/>
    <property type="evidence" value="ECO:0007669"/>
    <property type="project" value="UniProtKB-KW"/>
</dbReference>
<evidence type="ECO:0000259" key="1">
    <source>
        <dbReference type="Pfam" id="PF12697"/>
    </source>
</evidence>
<dbReference type="EMBL" id="CP108341">
    <property type="protein sequence ID" value="WTW32112.1"/>
    <property type="molecule type" value="Genomic_DNA"/>
</dbReference>
<evidence type="ECO:0000313" key="3">
    <source>
        <dbReference type="Proteomes" id="UP001621512"/>
    </source>
</evidence>
<dbReference type="SUPFAM" id="SSF53474">
    <property type="entry name" value="alpha/beta-Hydrolases"/>
    <property type="match status" value="1"/>
</dbReference>